<dbReference type="SUPFAM" id="SSF159468">
    <property type="entry name" value="AtpF-like"/>
    <property type="match status" value="1"/>
</dbReference>
<comment type="caution">
    <text evidence="4">The sequence shown here is derived from an EMBL/GenBank/DDBJ whole genome shotgun (WGS) entry which is preliminary data.</text>
</comment>
<evidence type="ECO:0000256" key="3">
    <source>
        <dbReference type="ARBA" id="ARBA00023065"/>
    </source>
</evidence>
<dbReference type="EMBL" id="JACRSP010000002">
    <property type="protein sequence ID" value="MBC8536060.1"/>
    <property type="molecule type" value="Genomic_DNA"/>
</dbReference>
<keyword evidence="3" id="KW-0406">Ion transport</keyword>
<accession>A0A926HUL1</accession>
<evidence type="ECO:0000256" key="2">
    <source>
        <dbReference type="ARBA" id="ARBA00022448"/>
    </source>
</evidence>
<organism evidence="4 5">
    <name type="scientific">Feifania hominis</name>
    <dbReference type="NCBI Taxonomy" id="2763660"/>
    <lineage>
        <taxon>Bacteria</taxon>
        <taxon>Bacillati</taxon>
        <taxon>Bacillota</taxon>
        <taxon>Clostridia</taxon>
        <taxon>Eubacteriales</taxon>
        <taxon>Feifaniaceae</taxon>
        <taxon>Feifania</taxon>
    </lineage>
</organism>
<reference evidence="4" key="1">
    <citation type="submission" date="2020-08" db="EMBL/GenBank/DDBJ databases">
        <title>Genome public.</title>
        <authorList>
            <person name="Liu C."/>
            <person name="Sun Q."/>
        </authorList>
    </citation>
    <scope>NUCLEOTIDE SEQUENCE</scope>
    <source>
        <strain evidence="4">BX7</strain>
    </source>
</reference>
<proteinExistence type="inferred from homology"/>
<dbReference type="InterPro" id="IPR036906">
    <property type="entry name" value="ATPase_V1_fsu_sf"/>
</dbReference>
<dbReference type="Gene3D" id="3.40.50.10580">
    <property type="entry name" value="ATPase, V1 complex, subunit F"/>
    <property type="match status" value="1"/>
</dbReference>
<dbReference type="AlphaFoldDB" id="A0A926HUL1"/>
<comment type="similarity">
    <text evidence="1">Belongs to the V-ATPase F subunit family.</text>
</comment>
<dbReference type="RefSeq" id="WP_249299815.1">
    <property type="nucleotide sequence ID" value="NZ_JACRSP010000002.1"/>
</dbReference>
<gene>
    <name evidence="4" type="ORF">H8695_05065</name>
</gene>
<sequence>MYKICVIGDRESVLGFSALGLDICEVSSTLETSRRLTDRKWMEQYAVVYITEDAARDNFDLIDYYKDRETPAIILIPGKNGPLGYGVNNVKKSVERAVGADILFRD</sequence>
<name>A0A926HUL1_9FIRM</name>
<dbReference type="Pfam" id="PF01990">
    <property type="entry name" value="ATP-synt_F"/>
    <property type="match status" value="1"/>
</dbReference>
<dbReference type="GO" id="GO:0046961">
    <property type="term" value="F:proton-transporting ATPase activity, rotational mechanism"/>
    <property type="evidence" value="ECO:0007669"/>
    <property type="project" value="InterPro"/>
</dbReference>
<keyword evidence="2" id="KW-0813">Transport</keyword>
<protein>
    <submittedName>
        <fullName evidence="4">V-type ATP synthase subunit F</fullName>
    </submittedName>
</protein>
<dbReference type="Proteomes" id="UP000620366">
    <property type="component" value="Unassembled WGS sequence"/>
</dbReference>
<keyword evidence="5" id="KW-1185">Reference proteome</keyword>
<evidence type="ECO:0000256" key="1">
    <source>
        <dbReference type="ARBA" id="ARBA00010148"/>
    </source>
</evidence>
<dbReference type="InterPro" id="IPR008218">
    <property type="entry name" value="ATPase_V1-cplx_f_g_su"/>
</dbReference>
<evidence type="ECO:0000313" key="4">
    <source>
        <dbReference type="EMBL" id="MBC8536060.1"/>
    </source>
</evidence>
<evidence type="ECO:0000313" key="5">
    <source>
        <dbReference type="Proteomes" id="UP000620366"/>
    </source>
</evidence>